<dbReference type="AlphaFoldDB" id="A0A392PTB5"/>
<organism evidence="1 2">
    <name type="scientific">Trifolium medium</name>
    <dbReference type="NCBI Taxonomy" id="97028"/>
    <lineage>
        <taxon>Eukaryota</taxon>
        <taxon>Viridiplantae</taxon>
        <taxon>Streptophyta</taxon>
        <taxon>Embryophyta</taxon>
        <taxon>Tracheophyta</taxon>
        <taxon>Spermatophyta</taxon>
        <taxon>Magnoliopsida</taxon>
        <taxon>eudicotyledons</taxon>
        <taxon>Gunneridae</taxon>
        <taxon>Pentapetalae</taxon>
        <taxon>rosids</taxon>
        <taxon>fabids</taxon>
        <taxon>Fabales</taxon>
        <taxon>Fabaceae</taxon>
        <taxon>Papilionoideae</taxon>
        <taxon>50 kb inversion clade</taxon>
        <taxon>NPAAA clade</taxon>
        <taxon>Hologalegina</taxon>
        <taxon>IRL clade</taxon>
        <taxon>Trifolieae</taxon>
        <taxon>Trifolium</taxon>
    </lineage>
</organism>
<dbReference type="GO" id="GO:0046621">
    <property type="term" value="P:negative regulation of organ growth"/>
    <property type="evidence" value="ECO:0007669"/>
    <property type="project" value="InterPro"/>
</dbReference>
<evidence type="ECO:0000313" key="1">
    <source>
        <dbReference type="EMBL" id="MCI15338.1"/>
    </source>
</evidence>
<dbReference type="InterPro" id="IPR033276">
    <property type="entry name" value="BB"/>
</dbReference>
<dbReference type="EMBL" id="LXQA010096030">
    <property type="protein sequence ID" value="MCI15338.1"/>
    <property type="molecule type" value="Genomic_DNA"/>
</dbReference>
<evidence type="ECO:0000313" key="2">
    <source>
        <dbReference type="Proteomes" id="UP000265520"/>
    </source>
</evidence>
<sequence length="60" mass="6989">MQVIWQDNIDPDNMTYEELLELGEAVGTQSRGLTQEQISLLPVSKFKCGFFLRKKSRNER</sequence>
<keyword evidence="2" id="KW-1185">Reference proteome</keyword>
<proteinExistence type="predicted"/>
<dbReference type="GO" id="GO:0048437">
    <property type="term" value="P:floral organ development"/>
    <property type="evidence" value="ECO:0007669"/>
    <property type="project" value="TreeGrafter"/>
</dbReference>
<dbReference type="GO" id="GO:0031624">
    <property type="term" value="F:ubiquitin conjugating enzyme binding"/>
    <property type="evidence" value="ECO:0007669"/>
    <property type="project" value="TreeGrafter"/>
</dbReference>
<dbReference type="GO" id="GO:0004842">
    <property type="term" value="F:ubiquitin-protein transferase activity"/>
    <property type="evidence" value="ECO:0007669"/>
    <property type="project" value="InterPro"/>
</dbReference>
<keyword evidence="1" id="KW-0436">Ligase</keyword>
<dbReference type="GO" id="GO:0016567">
    <property type="term" value="P:protein ubiquitination"/>
    <property type="evidence" value="ECO:0007669"/>
    <property type="project" value="InterPro"/>
</dbReference>
<dbReference type="PANTHER" id="PTHR46400">
    <property type="entry name" value="RING/U-BOX SUPERFAMILY PROTEIN"/>
    <property type="match status" value="1"/>
</dbReference>
<accession>A0A392PTB5</accession>
<comment type="caution">
    <text evidence="1">The sequence shown here is derived from an EMBL/GenBank/DDBJ whole genome shotgun (WGS) entry which is preliminary data.</text>
</comment>
<name>A0A392PTB5_9FABA</name>
<reference evidence="1 2" key="1">
    <citation type="journal article" date="2018" name="Front. Plant Sci.">
        <title>Red Clover (Trifolium pratense) and Zigzag Clover (T. medium) - A Picture of Genomic Similarities and Differences.</title>
        <authorList>
            <person name="Dluhosova J."/>
            <person name="Istvanek J."/>
            <person name="Nedelnik J."/>
            <person name="Repkova J."/>
        </authorList>
    </citation>
    <scope>NUCLEOTIDE SEQUENCE [LARGE SCALE GENOMIC DNA]</scope>
    <source>
        <strain evidence="2">cv. 10/8</strain>
        <tissue evidence="1">Leaf</tissue>
    </source>
</reference>
<dbReference type="Proteomes" id="UP000265520">
    <property type="component" value="Unassembled WGS sequence"/>
</dbReference>
<dbReference type="GO" id="GO:0016874">
    <property type="term" value="F:ligase activity"/>
    <property type="evidence" value="ECO:0007669"/>
    <property type="project" value="UniProtKB-KW"/>
</dbReference>
<protein>
    <submittedName>
        <fullName evidence="1">E3 ubiquitin ligase BIG brother-like protein</fullName>
    </submittedName>
</protein>
<dbReference type="PANTHER" id="PTHR46400:SF5">
    <property type="entry name" value="RING-TYPE DOMAIN-CONTAINING PROTEIN"/>
    <property type="match status" value="1"/>
</dbReference>